<feature type="transmembrane region" description="Helical" evidence="1">
    <location>
        <begin position="72"/>
        <end position="93"/>
    </location>
</feature>
<proteinExistence type="predicted"/>
<evidence type="ECO:0000313" key="3">
    <source>
        <dbReference type="Proteomes" id="UP001596119"/>
    </source>
</evidence>
<feature type="transmembrane region" description="Helical" evidence="1">
    <location>
        <begin position="29"/>
        <end position="51"/>
    </location>
</feature>
<accession>A0ABW1I9F3</accession>
<name>A0ABW1I9F3_9PSEU</name>
<reference evidence="3" key="1">
    <citation type="journal article" date="2019" name="Int. J. Syst. Evol. Microbiol.">
        <title>The Global Catalogue of Microorganisms (GCM) 10K type strain sequencing project: providing services to taxonomists for standard genome sequencing and annotation.</title>
        <authorList>
            <consortium name="The Broad Institute Genomics Platform"/>
            <consortium name="The Broad Institute Genome Sequencing Center for Infectious Disease"/>
            <person name="Wu L."/>
            <person name="Ma J."/>
        </authorList>
    </citation>
    <scope>NUCLEOTIDE SEQUENCE [LARGE SCALE GENOMIC DNA]</scope>
    <source>
        <strain evidence="3">CGMCC 4.7397</strain>
    </source>
</reference>
<keyword evidence="1" id="KW-0472">Membrane</keyword>
<feature type="transmembrane region" description="Helical" evidence="1">
    <location>
        <begin position="99"/>
        <end position="119"/>
    </location>
</feature>
<dbReference type="RefSeq" id="WP_379567357.1">
    <property type="nucleotide sequence ID" value="NZ_JBHSQK010000044.1"/>
</dbReference>
<dbReference type="Proteomes" id="UP001596119">
    <property type="component" value="Unassembled WGS sequence"/>
</dbReference>
<gene>
    <name evidence="2" type="ORF">ACFQH9_18315</name>
</gene>
<keyword evidence="3" id="KW-1185">Reference proteome</keyword>
<sequence length="140" mass="14799">MILVGFALLGFLAGASVSAFLGVYGRGLASLVLGLFIVLTATSTPFTAQFAREAVPPAEWGNPLFVEVNRKLSLAWGAVVLVLGACHVLGAFLDAQHVHPVLALLVDWVVPILAFVRVISYTRRIAAQHSSPSVRPSSHG</sequence>
<evidence type="ECO:0000256" key="1">
    <source>
        <dbReference type="SAM" id="Phobius"/>
    </source>
</evidence>
<keyword evidence="1" id="KW-0812">Transmembrane</keyword>
<protein>
    <submittedName>
        <fullName evidence="2">Uncharacterized protein</fullName>
    </submittedName>
</protein>
<comment type="caution">
    <text evidence="2">The sequence shown here is derived from an EMBL/GenBank/DDBJ whole genome shotgun (WGS) entry which is preliminary data.</text>
</comment>
<dbReference type="EMBL" id="JBHSQK010000044">
    <property type="protein sequence ID" value="MFC5950227.1"/>
    <property type="molecule type" value="Genomic_DNA"/>
</dbReference>
<keyword evidence="1" id="KW-1133">Transmembrane helix</keyword>
<evidence type="ECO:0000313" key="2">
    <source>
        <dbReference type="EMBL" id="MFC5950227.1"/>
    </source>
</evidence>
<organism evidence="2 3">
    <name type="scientific">Pseudonocardia lutea</name>
    <dbReference type="NCBI Taxonomy" id="2172015"/>
    <lineage>
        <taxon>Bacteria</taxon>
        <taxon>Bacillati</taxon>
        <taxon>Actinomycetota</taxon>
        <taxon>Actinomycetes</taxon>
        <taxon>Pseudonocardiales</taxon>
        <taxon>Pseudonocardiaceae</taxon>
        <taxon>Pseudonocardia</taxon>
    </lineage>
</organism>